<gene>
    <name evidence="1" type="ORF">UFOPK2254_01231</name>
</gene>
<dbReference type="EMBL" id="CAEZWO010000144">
    <property type="protein sequence ID" value="CAB4670429.1"/>
    <property type="molecule type" value="Genomic_DNA"/>
</dbReference>
<dbReference type="AlphaFoldDB" id="A0A6J6MAS8"/>
<organism evidence="1">
    <name type="scientific">freshwater metagenome</name>
    <dbReference type="NCBI Taxonomy" id="449393"/>
    <lineage>
        <taxon>unclassified sequences</taxon>
        <taxon>metagenomes</taxon>
        <taxon>ecological metagenomes</taxon>
    </lineage>
</organism>
<sequence length="215" mass="23232">MRKLITAVVLITTLAVGQYPASAATYKSAKTTVTKVGTRHDPETGWYVYARFFIAGIKAKQDYRCTVTAYDKAKKVIIKWSATGASFDPRPYNEYEAFTNIKPAQVKLVKTASATCAIANSAPKAQMLPPIMIDPMTVSTVKVPLTNVLVFLARAPGENWTAIVDDPMIGTFIPGGNQGTYTTNPAFQPLKVGSTIVRISEKGGETYEISVTVTG</sequence>
<reference evidence="1" key="1">
    <citation type="submission" date="2020-05" db="EMBL/GenBank/DDBJ databases">
        <authorList>
            <person name="Chiriac C."/>
            <person name="Salcher M."/>
            <person name="Ghai R."/>
            <person name="Kavagutti S V."/>
        </authorList>
    </citation>
    <scope>NUCLEOTIDE SEQUENCE</scope>
</reference>
<evidence type="ECO:0000313" key="1">
    <source>
        <dbReference type="EMBL" id="CAB4670429.1"/>
    </source>
</evidence>
<protein>
    <submittedName>
        <fullName evidence="1">Unannotated protein</fullName>
    </submittedName>
</protein>
<proteinExistence type="predicted"/>
<accession>A0A6J6MAS8</accession>
<name>A0A6J6MAS8_9ZZZZ</name>